<evidence type="ECO:0000313" key="7">
    <source>
        <dbReference type="Proteomes" id="UP000031670"/>
    </source>
</evidence>
<comment type="caution">
    <text evidence="6">The sequence shown here is derived from an EMBL/GenBank/DDBJ whole genome shotgun (WGS) entry which is preliminary data.</text>
</comment>
<accession>A0A0B8PKP8</accession>
<sequence>MATSLYASLLATWMLYLAFQVIKQRRKHRISHADGEVEDLKVARGAHSNATEYIPIALILLFLAEYNGLYTPLVHLLGLSLLVGRVMHGLSILSKKFKGRYWGMILTLIPICSLAVINIGLSLF</sequence>
<dbReference type="InterPro" id="IPR023352">
    <property type="entry name" value="MAPEG-like_dom_sf"/>
</dbReference>
<evidence type="ECO:0000256" key="3">
    <source>
        <dbReference type="ARBA" id="ARBA00022989"/>
    </source>
</evidence>
<name>A0A0B8PKP8_9VIBR</name>
<dbReference type="PANTHER" id="PTHR35814">
    <property type="match status" value="1"/>
</dbReference>
<keyword evidence="4 5" id="KW-0472">Membrane</keyword>
<dbReference type="Pfam" id="PF01124">
    <property type="entry name" value="MAPEG"/>
    <property type="match status" value="1"/>
</dbReference>
<evidence type="ECO:0000256" key="4">
    <source>
        <dbReference type="ARBA" id="ARBA00023136"/>
    </source>
</evidence>
<dbReference type="PANTHER" id="PTHR35814:SF1">
    <property type="entry name" value="GLUTATHIONE S-TRANSFERASE-RELATED"/>
    <property type="match status" value="1"/>
</dbReference>
<feature type="transmembrane region" description="Helical" evidence="5">
    <location>
        <begin position="101"/>
        <end position="121"/>
    </location>
</feature>
<evidence type="ECO:0000313" key="6">
    <source>
        <dbReference type="EMBL" id="GAM63279.1"/>
    </source>
</evidence>
<organism evidence="6 7">
    <name type="scientific">Vibrio ishigakensis</name>
    <dbReference type="NCBI Taxonomy" id="1481914"/>
    <lineage>
        <taxon>Bacteria</taxon>
        <taxon>Pseudomonadati</taxon>
        <taxon>Pseudomonadota</taxon>
        <taxon>Gammaproteobacteria</taxon>
        <taxon>Vibrionales</taxon>
        <taxon>Vibrionaceae</taxon>
        <taxon>Vibrio</taxon>
    </lineage>
</organism>
<feature type="transmembrane region" description="Helical" evidence="5">
    <location>
        <begin position="6"/>
        <end position="22"/>
    </location>
</feature>
<dbReference type="SUPFAM" id="SSF161084">
    <property type="entry name" value="MAPEG domain-like"/>
    <property type="match status" value="1"/>
</dbReference>
<protein>
    <submittedName>
        <fullName evidence="6">Glutathione S-transfersae-related protein</fullName>
    </submittedName>
</protein>
<evidence type="ECO:0000256" key="5">
    <source>
        <dbReference type="SAM" id="Phobius"/>
    </source>
</evidence>
<dbReference type="GO" id="GO:0016020">
    <property type="term" value="C:membrane"/>
    <property type="evidence" value="ECO:0007669"/>
    <property type="project" value="UniProtKB-SubCell"/>
</dbReference>
<dbReference type="Gene3D" id="1.20.120.550">
    <property type="entry name" value="Membrane associated eicosanoid/glutathione metabolism-like domain"/>
    <property type="match status" value="1"/>
</dbReference>
<comment type="subcellular location">
    <subcellularLocation>
        <location evidence="1">Membrane</location>
    </subcellularLocation>
</comment>
<dbReference type="AlphaFoldDB" id="A0A0B8PKP8"/>
<gene>
    <name evidence="6" type="ORF">JCM19232_1426</name>
</gene>
<reference evidence="6 7" key="1">
    <citation type="submission" date="2015-01" db="EMBL/GenBank/DDBJ databases">
        <title>Vibrio sp. C5 JCM 19232 whole genome shotgun sequence.</title>
        <authorList>
            <person name="Sawabe T."/>
            <person name="Meirelles P."/>
            <person name="Feng G."/>
            <person name="Sayaka M."/>
            <person name="Hattori M."/>
            <person name="Ohkuma M."/>
        </authorList>
    </citation>
    <scope>NUCLEOTIDE SEQUENCE [LARGE SCALE GENOMIC DNA]</scope>
    <source>
        <strain evidence="6 7">JCM19232</strain>
    </source>
</reference>
<keyword evidence="3 5" id="KW-1133">Transmembrane helix</keyword>
<evidence type="ECO:0000256" key="1">
    <source>
        <dbReference type="ARBA" id="ARBA00004370"/>
    </source>
</evidence>
<dbReference type="EMBL" id="BBSA01000008">
    <property type="protein sequence ID" value="GAM63279.1"/>
    <property type="molecule type" value="Genomic_DNA"/>
</dbReference>
<proteinExistence type="predicted"/>
<dbReference type="Proteomes" id="UP000031670">
    <property type="component" value="Unassembled WGS sequence"/>
</dbReference>
<reference evidence="6 7" key="2">
    <citation type="submission" date="2015-01" db="EMBL/GenBank/DDBJ databases">
        <authorList>
            <consortium name="NBRP consortium"/>
            <person name="Sawabe T."/>
            <person name="Meirelles P."/>
            <person name="Feng G."/>
            <person name="Sayaka M."/>
            <person name="Hattori M."/>
            <person name="Ohkuma M."/>
        </authorList>
    </citation>
    <scope>NUCLEOTIDE SEQUENCE [LARGE SCALE GENOMIC DNA]</scope>
    <source>
        <strain evidence="6 7">JCM19232</strain>
    </source>
</reference>
<evidence type="ECO:0000256" key="2">
    <source>
        <dbReference type="ARBA" id="ARBA00022692"/>
    </source>
</evidence>
<dbReference type="InterPro" id="IPR001129">
    <property type="entry name" value="Membr-assoc_MAPEG"/>
</dbReference>
<keyword evidence="2 5" id="KW-0812">Transmembrane</keyword>